<feature type="region of interest" description="Disordered" evidence="1">
    <location>
        <begin position="25"/>
        <end position="58"/>
    </location>
</feature>
<name>A0AAD4HQN6_9AGAM</name>
<protein>
    <submittedName>
        <fullName evidence="2">Uncharacterized protein</fullName>
    </submittedName>
</protein>
<dbReference type="RefSeq" id="XP_041230822.1">
    <property type="nucleotide sequence ID" value="XM_041376588.1"/>
</dbReference>
<evidence type="ECO:0000313" key="2">
    <source>
        <dbReference type="EMBL" id="KAG1905247.1"/>
    </source>
</evidence>
<comment type="caution">
    <text evidence="2">The sequence shown here is derived from an EMBL/GenBank/DDBJ whole genome shotgun (WGS) entry which is preliminary data.</text>
</comment>
<dbReference type="Proteomes" id="UP001195769">
    <property type="component" value="Unassembled WGS sequence"/>
</dbReference>
<dbReference type="AlphaFoldDB" id="A0AAD4HQN6"/>
<evidence type="ECO:0000256" key="1">
    <source>
        <dbReference type="SAM" id="MobiDB-lite"/>
    </source>
</evidence>
<keyword evidence="3" id="KW-1185">Reference proteome</keyword>
<dbReference type="EMBL" id="JABBWK010000007">
    <property type="protein sequence ID" value="KAG1905247.1"/>
    <property type="molecule type" value="Genomic_DNA"/>
</dbReference>
<accession>A0AAD4HQN6</accession>
<proteinExistence type="predicted"/>
<sequence length="128" mass="13878">MENGPHTRPLSSNIVGKHLRHIANADGEASFTDGSSPSVFDNADEAPSTRNATPMDTKGFLSDINVQDISTTPTVRHEEKSCDVSAFFGKPYAHKAKDGKTRTVQDCEPCKLLATLRHVDAILPFGIQ</sequence>
<evidence type="ECO:0000313" key="3">
    <source>
        <dbReference type="Proteomes" id="UP001195769"/>
    </source>
</evidence>
<gene>
    <name evidence="2" type="ORF">F5891DRAFT_976216</name>
</gene>
<dbReference type="GeneID" id="64670886"/>
<organism evidence="2 3">
    <name type="scientific">Suillus fuscotomentosus</name>
    <dbReference type="NCBI Taxonomy" id="1912939"/>
    <lineage>
        <taxon>Eukaryota</taxon>
        <taxon>Fungi</taxon>
        <taxon>Dikarya</taxon>
        <taxon>Basidiomycota</taxon>
        <taxon>Agaricomycotina</taxon>
        <taxon>Agaricomycetes</taxon>
        <taxon>Agaricomycetidae</taxon>
        <taxon>Boletales</taxon>
        <taxon>Suillineae</taxon>
        <taxon>Suillaceae</taxon>
        <taxon>Suillus</taxon>
    </lineage>
</organism>
<reference evidence="2" key="1">
    <citation type="journal article" date="2020" name="New Phytol.">
        <title>Comparative genomics reveals dynamic genome evolution in host specialist ectomycorrhizal fungi.</title>
        <authorList>
            <person name="Lofgren L.A."/>
            <person name="Nguyen N.H."/>
            <person name="Vilgalys R."/>
            <person name="Ruytinx J."/>
            <person name="Liao H.L."/>
            <person name="Branco S."/>
            <person name="Kuo A."/>
            <person name="LaButti K."/>
            <person name="Lipzen A."/>
            <person name="Andreopoulos W."/>
            <person name="Pangilinan J."/>
            <person name="Riley R."/>
            <person name="Hundley H."/>
            <person name="Na H."/>
            <person name="Barry K."/>
            <person name="Grigoriev I.V."/>
            <person name="Stajich J.E."/>
            <person name="Kennedy P.G."/>
        </authorList>
    </citation>
    <scope>NUCLEOTIDE SEQUENCE</scope>
    <source>
        <strain evidence="2">FC203</strain>
    </source>
</reference>